<evidence type="ECO:0000256" key="7">
    <source>
        <dbReference type="PIRSR" id="PIRSR036503-50"/>
    </source>
</evidence>
<dbReference type="PANTHER" id="PTHR43109:SF2">
    <property type="entry name" value="NUCLEOSIDE DIPHOSPHATE KINASE 7"/>
    <property type="match status" value="1"/>
</dbReference>
<dbReference type="PIRSF" id="PIRSF036503">
    <property type="entry name" value="NDK7"/>
    <property type="match status" value="1"/>
</dbReference>
<evidence type="ECO:0000256" key="1">
    <source>
        <dbReference type="ARBA" id="ARBA00004430"/>
    </source>
</evidence>
<dbReference type="SMART" id="SM00562">
    <property type="entry name" value="NDK"/>
    <property type="match status" value="2"/>
</dbReference>
<dbReference type="GO" id="GO:0006183">
    <property type="term" value="P:GTP biosynthetic process"/>
    <property type="evidence" value="ECO:0007669"/>
    <property type="project" value="UniProtKB-UniRule"/>
</dbReference>
<keyword evidence="6" id="KW-0378">Hydrolase</keyword>
<evidence type="ECO:0000256" key="8">
    <source>
        <dbReference type="PROSITE-ProRule" id="PRU00706"/>
    </source>
</evidence>
<gene>
    <name evidence="11" type="ORF">chiPu_0005728</name>
</gene>
<evidence type="ECO:0000256" key="4">
    <source>
        <dbReference type="ARBA" id="ARBA00023212"/>
    </source>
</evidence>
<dbReference type="OMA" id="VCMCLEI"/>
<feature type="domain" description="DM10" evidence="10">
    <location>
        <begin position="3"/>
        <end position="91"/>
    </location>
</feature>
<dbReference type="InterPro" id="IPR034907">
    <property type="entry name" value="NDK-like_dom"/>
</dbReference>
<dbReference type="SMART" id="SM00676">
    <property type="entry name" value="DM10"/>
    <property type="match status" value="1"/>
</dbReference>
<dbReference type="PRINTS" id="PR01243">
    <property type="entry name" value="NUCDPKINASE"/>
</dbReference>
<dbReference type="FunFam" id="3.30.70.141:FF:000004">
    <property type="entry name" value="Nucleoside diphosphate kinase 7"/>
    <property type="match status" value="1"/>
</dbReference>
<sequence length="354" mass="39787">MDHEEQFSFIAEWYDASASLIRRYLFFFYPKDGSIEMYDIKNRRTFLKRTKYEQLRQEDLFVDSVITVYARQLHLVGYGDQYTALKLGNKKQKTLGIIKPGSDLKFGKLVDRLYSSGLVISKAKMIDLTSDLLRYLTCGPAIALEIMGDEAVFSWRKLIGSPDSGRAESEARIRALYGIDNANTHGSECAATAARELEIFFPSLGKGLSNTAKCIDCTLCIIKPHAIAEGLAGKILDAIEERGFKFTAFQLFNLDQANAEEFLEVYKGVVSEYNGMVNELISGPCLALEFQGNDIQKVFRECCGPSDPEIARHLRPCSLRALFGKNKVQNAVHCTDLPEDGVLEVQYFFKILDS</sequence>
<dbReference type="InterPro" id="IPR036850">
    <property type="entry name" value="NDK-like_dom_sf"/>
</dbReference>
<evidence type="ECO:0000256" key="2">
    <source>
        <dbReference type="ARBA" id="ARBA00008142"/>
    </source>
</evidence>
<feature type="active site" description="Pros-phosphohistidine intermediate" evidence="7">
    <location>
        <position position="185"/>
    </location>
</feature>
<dbReference type="Pfam" id="PF00334">
    <property type="entry name" value="NDK"/>
    <property type="match status" value="2"/>
</dbReference>
<keyword evidence="12" id="KW-1185">Reference proteome</keyword>
<keyword evidence="5" id="KW-0966">Cell projection</keyword>
<dbReference type="GO" id="GO:0005813">
    <property type="term" value="C:centrosome"/>
    <property type="evidence" value="ECO:0007669"/>
    <property type="project" value="TreeGrafter"/>
</dbReference>
<keyword evidence="4" id="KW-0206">Cytoskeleton</keyword>
<dbReference type="InterPro" id="IPR037993">
    <property type="entry name" value="NDPk7B"/>
</dbReference>
<dbReference type="GO" id="GO:0004550">
    <property type="term" value="F:nucleoside diphosphate kinase activity"/>
    <property type="evidence" value="ECO:0007669"/>
    <property type="project" value="InterPro"/>
</dbReference>
<evidence type="ECO:0000313" key="12">
    <source>
        <dbReference type="Proteomes" id="UP000287033"/>
    </source>
</evidence>
<keyword evidence="6" id="KW-0418">Kinase</keyword>
<dbReference type="InterPro" id="IPR001564">
    <property type="entry name" value="Nucleoside_diP_kinase"/>
</dbReference>
<dbReference type="InterPro" id="IPR057579">
    <property type="entry name" value="DM10_NDK7"/>
</dbReference>
<protein>
    <recommendedName>
        <fullName evidence="6">Nucleoside diphosphate kinase homolog 7</fullName>
        <shortName evidence="6">NDK 7</shortName>
    </recommendedName>
</protein>
<dbReference type="GO" id="GO:0006228">
    <property type="term" value="P:UTP biosynthetic process"/>
    <property type="evidence" value="ECO:0007669"/>
    <property type="project" value="UniProtKB-UniRule"/>
</dbReference>
<organism evidence="11 12">
    <name type="scientific">Chiloscyllium punctatum</name>
    <name type="common">Brownbanded bambooshark</name>
    <name type="synonym">Hemiscyllium punctatum</name>
    <dbReference type="NCBI Taxonomy" id="137246"/>
    <lineage>
        <taxon>Eukaryota</taxon>
        <taxon>Metazoa</taxon>
        <taxon>Chordata</taxon>
        <taxon>Craniata</taxon>
        <taxon>Vertebrata</taxon>
        <taxon>Chondrichthyes</taxon>
        <taxon>Elasmobranchii</taxon>
        <taxon>Galeomorphii</taxon>
        <taxon>Galeoidea</taxon>
        <taxon>Orectolobiformes</taxon>
        <taxon>Hemiscylliidae</taxon>
        <taxon>Chiloscyllium</taxon>
    </lineage>
</organism>
<dbReference type="AlphaFoldDB" id="A0A401SAB8"/>
<comment type="caution">
    <text evidence="8">Lacks conserved residue(s) required for the propagation of feature annotation.</text>
</comment>
<accession>A0A401SAB8</accession>
<evidence type="ECO:0000256" key="6">
    <source>
        <dbReference type="PIRNR" id="PIRNR036503"/>
    </source>
</evidence>
<dbReference type="PROSITE" id="PS51374">
    <property type="entry name" value="NDPK_LIKE"/>
    <property type="match status" value="2"/>
</dbReference>
<evidence type="ECO:0000256" key="3">
    <source>
        <dbReference type="ARBA" id="ARBA00022490"/>
    </source>
</evidence>
<dbReference type="PROSITE" id="PS51336">
    <property type="entry name" value="DM10"/>
    <property type="match status" value="1"/>
</dbReference>
<dbReference type="Gene3D" id="3.30.70.141">
    <property type="entry name" value="Nucleoside diphosphate kinase-like domain"/>
    <property type="match status" value="2"/>
</dbReference>
<dbReference type="InterPro" id="IPR006602">
    <property type="entry name" value="DM10_dom"/>
</dbReference>
<dbReference type="Gene3D" id="2.30.29.170">
    <property type="match status" value="1"/>
</dbReference>
<evidence type="ECO:0000259" key="10">
    <source>
        <dbReference type="PROSITE" id="PS51336"/>
    </source>
</evidence>
<dbReference type="GO" id="GO:0006241">
    <property type="term" value="P:CTP biosynthetic process"/>
    <property type="evidence" value="ECO:0007669"/>
    <property type="project" value="UniProtKB-UniRule"/>
</dbReference>
<keyword evidence="6" id="KW-0539">Nucleus</keyword>
<dbReference type="STRING" id="137246.A0A401SAB8"/>
<comment type="caution">
    <text evidence="11">The sequence shown here is derived from an EMBL/GenBank/DDBJ whole genome shotgun (WGS) entry which is preliminary data.</text>
</comment>
<dbReference type="GO" id="GO:0008408">
    <property type="term" value="F:3'-5' exonuclease activity"/>
    <property type="evidence" value="ECO:0007669"/>
    <property type="project" value="UniProtKB-UniRule"/>
</dbReference>
<reference evidence="11 12" key="1">
    <citation type="journal article" date="2018" name="Nat. Ecol. Evol.">
        <title>Shark genomes provide insights into elasmobranch evolution and the origin of vertebrates.</title>
        <authorList>
            <person name="Hara Y"/>
            <person name="Yamaguchi K"/>
            <person name="Onimaru K"/>
            <person name="Kadota M"/>
            <person name="Koyanagi M"/>
            <person name="Keeley SD"/>
            <person name="Tatsumi K"/>
            <person name="Tanaka K"/>
            <person name="Motone F"/>
            <person name="Kageyama Y"/>
            <person name="Nozu R"/>
            <person name="Adachi N"/>
            <person name="Nishimura O"/>
            <person name="Nakagawa R"/>
            <person name="Tanegashima C"/>
            <person name="Kiyatake I"/>
            <person name="Matsumoto R"/>
            <person name="Murakumo K"/>
            <person name="Nishida K"/>
            <person name="Terakita A"/>
            <person name="Kuratani S"/>
            <person name="Sato K"/>
            <person name="Hyodo S Kuraku.S."/>
        </authorList>
    </citation>
    <scope>NUCLEOTIDE SEQUENCE [LARGE SCALE GENOMIC DNA]</scope>
</reference>
<keyword evidence="3" id="KW-0963">Cytoplasm</keyword>
<evidence type="ECO:0000256" key="9">
    <source>
        <dbReference type="RuleBase" id="RU004011"/>
    </source>
</evidence>
<keyword evidence="6" id="KW-0808">Transferase</keyword>
<evidence type="ECO:0000313" key="11">
    <source>
        <dbReference type="EMBL" id="GCC27304.1"/>
    </source>
</evidence>
<proteinExistence type="inferred from homology"/>
<dbReference type="InterPro" id="IPR011410">
    <property type="entry name" value="NDPK7"/>
</dbReference>
<dbReference type="EMBL" id="BEZZ01000160">
    <property type="protein sequence ID" value="GCC27304.1"/>
    <property type="molecule type" value="Genomic_DNA"/>
</dbReference>
<evidence type="ECO:0000256" key="5">
    <source>
        <dbReference type="ARBA" id="ARBA00023273"/>
    </source>
</evidence>
<dbReference type="CDD" id="cd04412">
    <property type="entry name" value="NDPk7B"/>
    <property type="match status" value="1"/>
</dbReference>
<dbReference type="GO" id="GO:0005879">
    <property type="term" value="C:axonemal microtubule"/>
    <property type="evidence" value="ECO:0007669"/>
    <property type="project" value="TreeGrafter"/>
</dbReference>
<comment type="subcellular location">
    <subcellularLocation>
        <location evidence="1">Cytoplasm</location>
        <location evidence="1">Cytoskeleton</location>
        <location evidence="1">Cilium axoneme</location>
    </subcellularLocation>
</comment>
<dbReference type="Proteomes" id="UP000287033">
    <property type="component" value="Unassembled WGS sequence"/>
</dbReference>
<dbReference type="SUPFAM" id="SSF54919">
    <property type="entry name" value="Nucleoside diphosphate kinase, NDK"/>
    <property type="match status" value="2"/>
</dbReference>
<dbReference type="OrthoDB" id="270127at2759"/>
<comment type="similarity">
    <text evidence="2 6 8 9">Belongs to the NDK family.</text>
</comment>
<name>A0A401SAB8_CHIPU</name>
<dbReference type="Pfam" id="PF25364">
    <property type="entry name" value="PH_NDK7_N"/>
    <property type="match status" value="1"/>
</dbReference>
<dbReference type="GO" id="GO:0005524">
    <property type="term" value="F:ATP binding"/>
    <property type="evidence" value="ECO:0007669"/>
    <property type="project" value="UniProtKB-UniRule"/>
</dbReference>
<dbReference type="PANTHER" id="PTHR43109">
    <property type="entry name" value="NUCLEOSIDE DIPHOSPHATE KINASE 7"/>
    <property type="match status" value="1"/>
</dbReference>